<keyword evidence="1" id="KW-0812">Transmembrane</keyword>
<protein>
    <recommendedName>
        <fullName evidence="4">Alpha/beta hydrolase family protein</fullName>
    </recommendedName>
</protein>
<evidence type="ECO:0000313" key="2">
    <source>
        <dbReference type="EMBL" id="SMC95701.1"/>
    </source>
</evidence>
<dbReference type="SUPFAM" id="SSF53474">
    <property type="entry name" value="alpha/beta-Hydrolases"/>
    <property type="match status" value="1"/>
</dbReference>
<dbReference type="Proteomes" id="UP000192418">
    <property type="component" value="Unassembled WGS sequence"/>
</dbReference>
<dbReference type="PANTHER" id="PTHR37946">
    <property type="entry name" value="SLL1969 PROTEIN"/>
    <property type="match status" value="1"/>
</dbReference>
<feature type="transmembrane region" description="Helical" evidence="1">
    <location>
        <begin position="33"/>
        <end position="51"/>
    </location>
</feature>
<keyword evidence="3" id="KW-1185">Reference proteome</keyword>
<evidence type="ECO:0000256" key="1">
    <source>
        <dbReference type="SAM" id="Phobius"/>
    </source>
</evidence>
<dbReference type="InterPro" id="IPR029058">
    <property type="entry name" value="AB_hydrolase_fold"/>
</dbReference>
<organism evidence="2 3">
    <name type="scientific">Desulfocicer vacuolatum DSM 3385</name>
    <dbReference type="NCBI Taxonomy" id="1121400"/>
    <lineage>
        <taxon>Bacteria</taxon>
        <taxon>Pseudomonadati</taxon>
        <taxon>Thermodesulfobacteriota</taxon>
        <taxon>Desulfobacteria</taxon>
        <taxon>Desulfobacterales</taxon>
        <taxon>Desulfobacteraceae</taxon>
        <taxon>Desulfocicer</taxon>
    </lineage>
</organism>
<keyword evidence="1" id="KW-0472">Membrane</keyword>
<name>A0A1W2DDZ4_9BACT</name>
<dbReference type="PANTHER" id="PTHR37946:SF1">
    <property type="entry name" value="SLL1969 PROTEIN"/>
    <property type="match status" value="1"/>
</dbReference>
<dbReference type="Gene3D" id="3.40.50.1820">
    <property type="entry name" value="alpha/beta hydrolase"/>
    <property type="match status" value="1"/>
</dbReference>
<sequence length="268" mass="29604">MKEENAALHLTWQNGLHKRLKLKLKYYLNSKQLLVIFIVFTISGFTGIATAEVGKVVLLHGLARSNASMNGLQEALQNKGFDTCNIDYPSRKYPIEVLAKDHVLPQIQKCFGNLNSQICFVTHSMGGIIVRYLSGKKLIPHMGRVVMLSPPNQGSEIVDRLGGTKLFQLINGPAGAQLGTDNNSMPLRLGAADFEVGIITGNRSINLILSLLIQGKDDGKVSIERAKLQGMKDFMVLPSAHPFIMKSSMAIKQTIYFLNHGNFKKIKE</sequence>
<proteinExistence type="predicted"/>
<evidence type="ECO:0000313" key="3">
    <source>
        <dbReference type="Proteomes" id="UP000192418"/>
    </source>
</evidence>
<dbReference type="STRING" id="1121400.SAMN02746065_11722"/>
<dbReference type="AlphaFoldDB" id="A0A1W2DDZ4"/>
<gene>
    <name evidence="2" type="ORF">SAMN02746065_11722</name>
</gene>
<reference evidence="2 3" key="1">
    <citation type="submission" date="2017-04" db="EMBL/GenBank/DDBJ databases">
        <authorList>
            <person name="Afonso C.L."/>
            <person name="Miller P.J."/>
            <person name="Scott M.A."/>
            <person name="Spackman E."/>
            <person name="Goraichik I."/>
            <person name="Dimitrov K.M."/>
            <person name="Suarez D.L."/>
            <person name="Swayne D.E."/>
        </authorList>
    </citation>
    <scope>NUCLEOTIDE SEQUENCE [LARGE SCALE GENOMIC DNA]</scope>
    <source>
        <strain evidence="2 3">DSM 3385</strain>
    </source>
</reference>
<keyword evidence="1" id="KW-1133">Transmembrane helix</keyword>
<evidence type="ECO:0008006" key="4">
    <source>
        <dbReference type="Google" id="ProtNLM"/>
    </source>
</evidence>
<dbReference type="EMBL" id="FWXY01000017">
    <property type="protein sequence ID" value="SMC95701.1"/>
    <property type="molecule type" value="Genomic_DNA"/>
</dbReference>
<accession>A0A1W2DDZ4</accession>